<evidence type="ECO:0000313" key="2">
    <source>
        <dbReference type="Proteomes" id="UP001302321"/>
    </source>
</evidence>
<reference evidence="1" key="2">
    <citation type="submission" date="2023-05" db="EMBL/GenBank/DDBJ databases">
        <authorList>
            <consortium name="Lawrence Berkeley National Laboratory"/>
            <person name="Steindorff A."/>
            <person name="Hensen N."/>
            <person name="Bonometti L."/>
            <person name="Westerberg I."/>
            <person name="Brannstrom I.O."/>
            <person name="Guillou S."/>
            <person name="Cros-Aarteil S."/>
            <person name="Calhoun S."/>
            <person name="Haridas S."/>
            <person name="Kuo A."/>
            <person name="Mondo S."/>
            <person name="Pangilinan J."/>
            <person name="Riley R."/>
            <person name="Labutti K."/>
            <person name="Andreopoulos B."/>
            <person name="Lipzen A."/>
            <person name="Chen C."/>
            <person name="Yanf M."/>
            <person name="Daum C."/>
            <person name="Ng V."/>
            <person name="Clum A."/>
            <person name="Ohm R."/>
            <person name="Martin F."/>
            <person name="Silar P."/>
            <person name="Natvig D."/>
            <person name="Lalanne C."/>
            <person name="Gautier V."/>
            <person name="Ament-Velasquez S.L."/>
            <person name="Kruys A."/>
            <person name="Hutchinson M.I."/>
            <person name="Powell A.J."/>
            <person name="Barry K."/>
            <person name="Miller A.N."/>
            <person name="Grigoriev I.V."/>
            <person name="Debuchy R."/>
            <person name="Gladieux P."/>
            <person name="Thoren M.H."/>
            <person name="Johannesson H."/>
        </authorList>
    </citation>
    <scope>NUCLEOTIDE SEQUENCE</scope>
    <source>
        <strain evidence="1">CBS 892.96</strain>
    </source>
</reference>
<dbReference type="AlphaFoldDB" id="A0AAN7A1N7"/>
<name>A0AAN7A1N7_9PEZI</name>
<dbReference type="EMBL" id="MU866779">
    <property type="protein sequence ID" value="KAK4170768.1"/>
    <property type="molecule type" value="Genomic_DNA"/>
</dbReference>
<protein>
    <submittedName>
        <fullName evidence="1">Uncharacterized protein</fullName>
    </submittedName>
</protein>
<proteinExistence type="predicted"/>
<organism evidence="1 2">
    <name type="scientific">Triangularia setosa</name>
    <dbReference type="NCBI Taxonomy" id="2587417"/>
    <lineage>
        <taxon>Eukaryota</taxon>
        <taxon>Fungi</taxon>
        <taxon>Dikarya</taxon>
        <taxon>Ascomycota</taxon>
        <taxon>Pezizomycotina</taxon>
        <taxon>Sordariomycetes</taxon>
        <taxon>Sordariomycetidae</taxon>
        <taxon>Sordariales</taxon>
        <taxon>Podosporaceae</taxon>
        <taxon>Triangularia</taxon>
    </lineage>
</organism>
<comment type="caution">
    <text evidence="1">The sequence shown here is derived from an EMBL/GenBank/DDBJ whole genome shotgun (WGS) entry which is preliminary data.</text>
</comment>
<feature type="non-terminal residue" evidence="1">
    <location>
        <position position="1"/>
    </location>
</feature>
<sequence length="55" mass="6134">GVVLRLSTNKQRLLLTPQYVVTHEQFEKATDSVIRVISSSLPTLLLTKIRNVGSI</sequence>
<evidence type="ECO:0000313" key="1">
    <source>
        <dbReference type="EMBL" id="KAK4170768.1"/>
    </source>
</evidence>
<reference evidence="1" key="1">
    <citation type="journal article" date="2023" name="Mol. Phylogenet. Evol.">
        <title>Genome-scale phylogeny and comparative genomics of the fungal order Sordariales.</title>
        <authorList>
            <person name="Hensen N."/>
            <person name="Bonometti L."/>
            <person name="Westerberg I."/>
            <person name="Brannstrom I.O."/>
            <person name="Guillou S."/>
            <person name="Cros-Aarteil S."/>
            <person name="Calhoun S."/>
            <person name="Haridas S."/>
            <person name="Kuo A."/>
            <person name="Mondo S."/>
            <person name="Pangilinan J."/>
            <person name="Riley R."/>
            <person name="LaButti K."/>
            <person name="Andreopoulos B."/>
            <person name="Lipzen A."/>
            <person name="Chen C."/>
            <person name="Yan M."/>
            <person name="Daum C."/>
            <person name="Ng V."/>
            <person name="Clum A."/>
            <person name="Steindorff A."/>
            <person name="Ohm R.A."/>
            <person name="Martin F."/>
            <person name="Silar P."/>
            <person name="Natvig D.O."/>
            <person name="Lalanne C."/>
            <person name="Gautier V."/>
            <person name="Ament-Velasquez S.L."/>
            <person name="Kruys A."/>
            <person name="Hutchinson M.I."/>
            <person name="Powell A.J."/>
            <person name="Barry K."/>
            <person name="Miller A.N."/>
            <person name="Grigoriev I.V."/>
            <person name="Debuchy R."/>
            <person name="Gladieux P."/>
            <person name="Hiltunen Thoren M."/>
            <person name="Johannesson H."/>
        </authorList>
    </citation>
    <scope>NUCLEOTIDE SEQUENCE</scope>
    <source>
        <strain evidence="1">CBS 892.96</strain>
    </source>
</reference>
<dbReference type="Proteomes" id="UP001302321">
    <property type="component" value="Unassembled WGS sequence"/>
</dbReference>
<accession>A0AAN7A1N7</accession>
<keyword evidence="2" id="KW-1185">Reference proteome</keyword>
<gene>
    <name evidence="1" type="ORF">QBC36DRAFT_151760</name>
</gene>
<feature type="non-terminal residue" evidence="1">
    <location>
        <position position="55"/>
    </location>
</feature>